<dbReference type="AlphaFoldDB" id="A0A2S5A801"/>
<keyword evidence="3" id="KW-1185">Reference proteome</keyword>
<feature type="transmembrane region" description="Helical" evidence="1">
    <location>
        <begin position="38"/>
        <end position="54"/>
    </location>
</feature>
<dbReference type="Proteomes" id="UP000237310">
    <property type="component" value="Unassembled WGS sequence"/>
</dbReference>
<feature type="transmembrane region" description="Helical" evidence="1">
    <location>
        <begin position="84"/>
        <end position="103"/>
    </location>
</feature>
<feature type="transmembrane region" description="Helical" evidence="1">
    <location>
        <begin position="61"/>
        <end position="78"/>
    </location>
</feature>
<organism evidence="2 3">
    <name type="scientific">Flavobacterium alvei</name>
    <dbReference type="NCBI Taxonomy" id="2080416"/>
    <lineage>
        <taxon>Bacteria</taxon>
        <taxon>Pseudomonadati</taxon>
        <taxon>Bacteroidota</taxon>
        <taxon>Flavobacteriia</taxon>
        <taxon>Flavobacteriales</taxon>
        <taxon>Flavobacteriaceae</taxon>
        <taxon>Flavobacterium</taxon>
    </lineage>
</organism>
<accession>A0A2S5A801</accession>
<dbReference type="RefSeq" id="WP_103806292.1">
    <property type="nucleotide sequence ID" value="NZ_PQVG01000006.1"/>
</dbReference>
<evidence type="ECO:0000313" key="3">
    <source>
        <dbReference type="Proteomes" id="UP000237310"/>
    </source>
</evidence>
<feature type="transmembrane region" description="Helical" evidence="1">
    <location>
        <begin position="172"/>
        <end position="194"/>
    </location>
</feature>
<name>A0A2S5A801_9FLAO</name>
<comment type="caution">
    <text evidence="2">The sequence shown here is derived from an EMBL/GenBank/DDBJ whole genome shotgun (WGS) entry which is preliminary data.</text>
</comment>
<protein>
    <recommendedName>
        <fullName evidence="4">Lysoplasmalogenase</fullName>
    </recommendedName>
</protein>
<feature type="transmembrane region" description="Helical" evidence="1">
    <location>
        <begin position="200"/>
        <end position="221"/>
    </location>
</feature>
<sequence>MKNSSPKSVAEKILLVLYCVVAAIEIIAESFAYKPLVYVFKPLIPFVLMSLYWVASNKKNLLFFVVVTLAMITDFFFISNKEPMLFLGLLFLFINRMLLIYYINELAKIKDYIPLLIATIPFLFIFFYLLSISSVFTLRTYYIVIIQNILMSILAGIILAHYMVLYNKNSTWLYIFGLISVVQYLIVFLERYYLAGISPLAFRPLAMTLNTGVYFSFYKYIRANEKVKQ</sequence>
<gene>
    <name evidence="2" type="ORF">C3L50_11295</name>
</gene>
<keyword evidence="1" id="KW-1133">Transmembrane helix</keyword>
<feature type="transmembrane region" description="Helical" evidence="1">
    <location>
        <begin position="115"/>
        <end position="136"/>
    </location>
</feature>
<proteinExistence type="predicted"/>
<evidence type="ECO:0000256" key="1">
    <source>
        <dbReference type="SAM" id="Phobius"/>
    </source>
</evidence>
<feature type="transmembrane region" description="Helical" evidence="1">
    <location>
        <begin position="142"/>
        <end position="165"/>
    </location>
</feature>
<reference evidence="2 3" key="1">
    <citation type="submission" date="2018-01" db="EMBL/GenBank/DDBJ databases">
        <authorList>
            <person name="Gaut B.S."/>
            <person name="Morton B.R."/>
            <person name="Clegg M.T."/>
            <person name="Duvall M.R."/>
        </authorList>
    </citation>
    <scope>NUCLEOTIDE SEQUENCE [LARGE SCALE GENOMIC DNA]</scope>
    <source>
        <strain evidence="2 3">HR-AY</strain>
    </source>
</reference>
<dbReference type="EMBL" id="PQVG01000006">
    <property type="protein sequence ID" value="POY38718.1"/>
    <property type="molecule type" value="Genomic_DNA"/>
</dbReference>
<evidence type="ECO:0008006" key="4">
    <source>
        <dbReference type="Google" id="ProtNLM"/>
    </source>
</evidence>
<evidence type="ECO:0000313" key="2">
    <source>
        <dbReference type="EMBL" id="POY38718.1"/>
    </source>
</evidence>
<keyword evidence="1" id="KW-0472">Membrane</keyword>
<keyword evidence="1" id="KW-0812">Transmembrane</keyword>
<dbReference type="OrthoDB" id="1361010at2"/>